<feature type="domain" description="FRG" evidence="1">
    <location>
        <begin position="18"/>
        <end position="112"/>
    </location>
</feature>
<proteinExistence type="predicted"/>
<reference evidence="3" key="1">
    <citation type="submission" date="2016-10" db="EMBL/GenBank/DDBJ databases">
        <authorList>
            <person name="Varghese N."/>
            <person name="Submissions S."/>
        </authorList>
    </citation>
    <scope>NUCLEOTIDE SEQUENCE [LARGE SCALE GENOMIC DNA]</scope>
    <source>
        <strain evidence="3">DSM 16108</strain>
    </source>
</reference>
<dbReference type="GeneID" id="96912230"/>
<accession>A0A1I4BZH8</accession>
<gene>
    <name evidence="2" type="ORF">SAMN04488569_10905</name>
</gene>
<dbReference type="RefSeq" id="WP_072693691.1">
    <property type="nucleotide sequence ID" value="NZ_FOSJ01000090.1"/>
</dbReference>
<dbReference type="EMBL" id="FOSJ01000090">
    <property type="protein sequence ID" value="SFK73923.1"/>
    <property type="molecule type" value="Genomic_DNA"/>
</dbReference>
<name>A0A1I4BZH8_9LACT</name>
<protein>
    <submittedName>
        <fullName evidence="2">FRG domain-containing protein</fullName>
    </submittedName>
</protein>
<organism evidence="2 3">
    <name type="scientific">Marinilactibacillus piezotolerans</name>
    <dbReference type="NCBI Taxonomy" id="258723"/>
    <lineage>
        <taxon>Bacteria</taxon>
        <taxon>Bacillati</taxon>
        <taxon>Bacillota</taxon>
        <taxon>Bacilli</taxon>
        <taxon>Lactobacillales</taxon>
        <taxon>Carnobacteriaceae</taxon>
        <taxon>Marinilactibacillus</taxon>
    </lineage>
</organism>
<evidence type="ECO:0000259" key="1">
    <source>
        <dbReference type="SMART" id="SM00901"/>
    </source>
</evidence>
<evidence type="ECO:0000313" key="3">
    <source>
        <dbReference type="Proteomes" id="UP000199589"/>
    </source>
</evidence>
<dbReference type="AlphaFoldDB" id="A0A1I4BZH8"/>
<dbReference type="InterPro" id="IPR014966">
    <property type="entry name" value="FRG-dom"/>
</dbReference>
<keyword evidence="3" id="KW-1185">Reference proteome</keyword>
<evidence type="ECO:0000313" key="2">
    <source>
        <dbReference type="EMBL" id="SFK73923.1"/>
    </source>
</evidence>
<dbReference type="Pfam" id="PF08867">
    <property type="entry name" value="FRG"/>
    <property type="match status" value="1"/>
</dbReference>
<dbReference type="SMART" id="SM00901">
    <property type="entry name" value="FRG"/>
    <property type="match status" value="1"/>
</dbReference>
<dbReference type="Proteomes" id="UP000199589">
    <property type="component" value="Unassembled WGS sequence"/>
</dbReference>
<sequence length="376" mass="44935">MIEIYSVQQYITEIDNLGDKKFLFRGESDYHEEITASVLRSHKGQYYDSEKLRKDYYREIAHELSQSEKDNFLAYSQHHGLPTPLIDITTNPLVALYFSTAYNLPIKTGYVHVFDRNNCIPFDILPKNYIDRPFGLSTIDKYEGFLKFLEENRPETYDLVVYLLTDLLKKIYTIETGQTFSEKIILNIRNHLKSTYKLEEIYKSNLESIICDLEKEEVIFSELNKSVRYYDNKSDSFYFYTNTTHNSFGREFTYGFWWIFLINRYDNCFFTLDTHVTFHKRKDYSMIPKPVIPPVLYQSEISFDRMKVQNGLFFYQLFSKFGRKRPIITQHIMKDHTFKINDKLSILKQLDRIGINRKTLFLDHDNTAKYLAEKQF</sequence>